<keyword evidence="5 12" id="KW-1133">Transmembrane helix</keyword>
<keyword evidence="8 12" id="KW-0472">Membrane</keyword>
<sequence length="478" mass="55017">MTQFSTNAGEKEAISHLWNDFAENTGFHAFNKLPIRKRSKLRWIWWFMAITMMFGVLAYNLYKELEIYYKRTTLTNVNVRGSKNEPFPAITICNFSPFNMTRLNPDSTMRSFFAKLSYLQAEGGKANWSDPNFGSFYSQNLTKEWLLNVSVDLDVMLETCKFDGVSQPCRNYFKPVILDNSVCFAFNSDYQHTRKTKLWGAEANLNMQIFLDQKNYMYSPNMEAGVKVIVHDPHIIPTADSPSVLAADGMTTHIGIRKTQYKFLPEPFIAFGDRPCVETDATDFVNPLDHKNDSYTYEKCMSECRAKHLYRKCGCFGLSDSISGPYCSLKLKESCYLPEYYAIYLDQTIRESCDCYMPCAFDMYTTKVSATTYLSDLYLDYVKEKWNLNSTDYIRKNYLSLRVYYEDLLVQVIEQSPVYTPETILGSLGGHMGLWMGASILTVGEIGEFLIMVVLHLFRKLCGKSNNKVTKIDLKPTN</sequence>
<evidence type="ECO:0000256" key="10">
    <source>
        <dbReference type="ARBA" id="ARBA00023303"/>
    </source>
</evidence>
<comment type="subcellular location">
    <subcellularLocation>
        <location evidence="1">Membrane</location>
        <topology evidence="1">Multi-pass membrane protein</topology>
    </subcellularLocation>
</comment>
<evidence type="ECO:0000256" key="1">
    <source>
        <dbReference type="ARBA" id="ARBA00004141"/>
    </source>
</evidence>
<dbReference type="InterPro" id="IPR001873">
    <property type="entry name" value="ENaC"/>
</dbReference>
<comment type="caution">
    <text evidence="13">The sequence shown here is derived from an EMBL/GenBank/DDBJ whole genome shotgun (WGS) entry which is preliminary data.</text>
</comment>
<dbReference type="Pfam" id="PF00858">
    <property type="entry name" value="ASC"/>
    <property type="match status" value="1"/>
</dbReference>
<keyword evidence="6" id="KW-0915">Sodium</keyword>
<dbReference type="GO" id="GO:0005886">
    <property type="term" value="C:plasma membrane"/>
    <property type="evidence" value="ECO:0007669"/>
    <property type="project" value="TreeGrafter"/>
</dbReference>
<name>A0AAN8JE89_PATCE</name>
<gene>
    <name evidence="13" type="ORF">SNE40_017044</name>
</gene>
<evidence type="ECO:0000256" key="6">
    <source>
        <dbReference type="ARBA" id="ARBA00023053"/>
    </source>
</evidence>
<evidence type="ECO:0000256" key="8">
    <source>
        <dbReference type="ARBA" id="ARBA00023136"/>
    </source>
</evidence>
<dbReference type="EMBL" id="JAZGQO010000011">
    <property type="protein sequence ID" value="KAK6173628.1"/>
    <property type="molecule type" value="Genomic_DNA"/>
</dbReference>
<evidence type="ECO:0000256" key="7">
    <source>
        <dbReference type="ARBA" id="ARBA00023065"/>
    </source>
</evidence>
<protein>
    <submittedName>
        <fullName evidence="13">Uncharacterized protein</fullName>
    </submittedName>
</protein>
<feature type="transmembrane region" description="Helical" evidence="12">
    <location>
        <begin position="434"/>
        <end position="458"/>
    </location>
</feature>
<evidence type="ECO:0000313" key="13">
    <source>
        <dbReference type="EMBL" id="KAK6173628.1"/>
    </source>
</evidence>
<keyword evidence="2 11" id="KW-0813">Transport</keyword>
<dbReference type="AlphaFoldDB" id="A0AAN8JE89"/>
<comment type="similarity">
    <text evidence="11">Belongs to the amiloride-sensitive sodium channel (TC 1.A.6) family.</text>
</comment>
<keyword evidence="14" id="KW-1185">Reference proteome</keyword>
<feature type="transmembrane region" description="Helical" evidence="12">
    <location>
        <begin position="43"/>
        <end position="62"/>
    </location>
</feature>
<evidence type="ECO:0000313" key="14">
    <source>
        <dbReference type="Proteomes" id="UP001347796"/>
    </source>
</evidence>
<dbReference type="PRINTS" id="PR01078">
    <property type="entry name" value="AMINACHANNEL"/>
</dbReference>
<keyword evidence="4 11" id="KW-0812">Transmembrane</keyword>
<evidence type="ECO:0000256" key="12">
    <source>
        <dbReference type="SAM" id="Phobius"/>
    </source>
</evidence>
<accession>A0AAN8JE89</accession>
<reference evidence="13 14" key="1">
    <citation type="submission" date="2024-01" db="EMBL/GenBank/DDBJ databases">
        <title>The genome of the rayed Mediterranean limpet Patella caerulea (Linnaeus, 1758).</title>
        <authorList>
            <person name="Anh-Thu Weber A."/>
            <person name="Halstead-Nussloch G."/>
        </authorList>
    </citation>
    <scope>NUCLEOTIDE SEQUENCE [LARGE SCALE GENOMIC DNA]</scope>
    <source>
        <strain evidence="13">AATW-2023a</strain>
        <tissue evidence="13">Whole specimen</tissue>
    </source>
</reference>
<evidence type="ECO:0000256" key="9">
    <source>
        <dbReference type="ARBA" id="ARBA00023201"/>
    </source>
</evidence>
<evidence type="ECO:0000256" key="4">
    <source>
        <dbReference type="ARBA" id="ARBA00022692"/>
    </source>
</evidence>
<keyword evidence="7 11" id="KW-0406">Ion transport</keyword>
<evidence type="ECO:0000256" key="3">
    <source>
        <dbReference type="ARBA" id="ARBA00022461"/>
    </source>
</evidence>
<organism evidence="13 14">
    <name type="scientific">Patella caerulea</name>
    <name type="common">Rayed Mediterranean limpet</name>
    <dbReference type="NCBI Taxonomy" id="87958"/>
    <lineage>
        <taxon>Eukaryota</taxon>
        <taxon>Metazoa</taxon>
        <taxon>Spiralia</taxon>
        <taxon>Lophotrochozoa</taxon>
        <taxon>Mollusca</taxon>
        <taxon>Gastropoda</taxon>
        <taxon>Patellogastropoda</taxon>
        <taxon>Patelloidea</taxon>
        <taxon>Patellidae</taxon>
        <taxon>Patella</taxon>
    </lineage>
</organism>
<dbReference type="GO" id="GO:0015280">
    <property type="term" value="F:ligand-gated sodium channel activity"/>
    <property type="evidence" value="ECO:0007669"/>
    <property type="project" value="TreeGrafter"/>
</dbReference>
<keyword evidence="9 11" id="KW-0739">Sodium transport</keyword>
<keyword evidence="3 11" id="KW-0894">Sodium channel</keyword>
<dbReference type="Gene3D" id="1.10.287.770">
    <property type="entry name" value="YojJ-like"/>
    <property type="match status" value="1"/>
</dbReference>
<evidence type="ECO:0000256" key="11">
    <source>
        <dbReference type="RuleBase" id="RU000679"/>
    </source>
</evidence>
<dbReference type="Proteomes" id="UP001347796">
    <property type="component" value="Unassembled WGS sequence"/>
</dbReference>
<dbReference type="PANTHER" id="PTHR11690">
    <property type="entry name" value="AMILORIDE-SENSITIVE SODIUM CHANNEL-RELATED"/>
    <property type="match status" value="1"/>
</dbReference>
<dbReference type="Gene3D" id="2.60.470.10">
    <property type="entry name" value="Acid-sensing ion channels like domains"/>
    <property type="match status" value="1"/>
</dbReference>
<evidence type="ECO:0000256" key="5">
    <source>
        <dbReference type="ARBA" id="ARBA00022989"/>
    </source>
</evidence>
<proteinExistence type="inferred from homology"/>
<evidence type="ECO:0000256" key="2">
    <source>
        <dbReference type="ARBA" id="ARBA00022448"/>
    </source>
</evidence>
<keyword evidence="10 11" id="KW-0407">Ion channel</keyword>